<keyword evidence="2" id="KW-1185">Reference proteome</keyword>
<sequence length="52" mass="5331">MRLYNQCGFALVAAGVGFFGNVAGMIAGGFGIAGVMIGPCQDLAESTTRFRS</sequence>
<reference evidence="2" key="1">
    <citation type="journal article" date="2019" name="Int. J. Syst. Evol. Microbiol.">
        <title>The Global Catalogue of Microorganisms (GCM) 10K type strain sequencing project: providing services to taxonomists for standard genome sequencing and annotation.</title>
        <authorList>
            <consortium name="The Broad Institute Genomics Platform"/>
            <consortium name="The Broad Institute Genome Sequencing Center for Infectious Disease"/>
            <person name="Wu L."/>
            <person name="Ma J."/>
        </authorList>
    </citation>
    <scope>NUCLEOTIDE SEQUENCE [LARGE SCALE GENOMIC DNA]</scope>
    <source>
        <strain evidence="2">JCM 11496</strain>
    </source>
</reference>
<dbReference type="EMBL" id="JBHUGA010000008">
    <property type="protein sequence ID" value="MFD1845677.1"/>
    <property type="molecule type" value="Genomic_DNA"/>
</dbReference>
<organism evidence="1 2">
    <name type="scientific">Arthrobacter flavus</name>
    <dbReference type="NCBI Taxonomy" id="95172"/>
    <lineage>
        <taxon>Bacteria</taxon>
        <taxon>Bacillati</taxon>
        <taxon>Actinomycetota</taxon>
        <taxon>Actinomycetes</taxon>
        <taxon>Micrococcales</taxon>
        <taxon>Micrococcaceae</taxon>
        <taxon>Arthrobacter</taxon>
    </lineage>
</organism>
<dbReference type="RefSeq" id="WP_343877478.1">
    <property type="nucleotide sequence ID" value="NZ_BAAAIJ010000005.1"/>
</dbReference>
<proteinExistence type="predicted"/>
<evidence type="ECO:0000313" key="2">
    <source>
        <dbReference type="Proteomes" id="UP001597307"/>
    </source>
</evidence>
<gene>
    <name evidence="1" type="ORF">ACFSFX_03590</name>
</gene>
<comment type="caution">
    <text evidence="1">The sequence shown here is derived from an EMBL/GenBank/DDBJ whole genome shotgun (WGS) entry which is preliminary data.</text>
</comment>
<protein>
    <submittedName>
        <fullName evidence="1">Uncharacterized protein</fullName>
    </submittedName>
</protein>
<name>A0ABW4Q2V9_9MICC</name>
<evidence type="ECO:0000313" key="1">
    <source>
        <dbReference type="EMBL" id="MFD1845677.1"/>
    </source>
</evidence>
<accession>A0ABW4Q2V9</accession>
<dbReference type="Proteomes" id="UP001597307">
    <property type="component" value="Unassembled WGS sequence"/>
</dbReference>